<reference evidence="4" key="2">
    <citation type="journal article" date="2008" name="Nucleic Acids Res.">
        <title>The rice annotation project database (RAP-DB): 2008 update.</title>
        <authorList>
            <consortium name="The rice annotation project (RAP)"/>
        </authorList>
    </citation>
    <scope>GENOME REANNOTATION</scope>
    <source>
        <strain evidence="4">cv. Nipponbare</strain>
    </source>
</reference>
<feature type="signal peptide" evidence="2">
    <location>
        <begin position="1"/>
        <end position="23"/>
    </location>
</feature>
<protein>
    <submittedName>
        <fullName evidence="3">Uncharacterized protein</fullName>
    </submittedName>
</protein>
<dbReference type="Proteomes" id="UP000000763">
    <property type="component" value="Chromosome 9"/>
</dbReference>
<organism evidence="3 4">
    <name type="scientific">Oryza sativa subsp. japonica</name>
    <name type="common">Rice</name>
    <dbReference type="NCBI Taxonomy" id="39947"/>
    <lineage>
        <taxon>Eukaryota</taxon>
        <taxon>Viridiplantae</taxon>
        <taxon>Streptophyta</taxon>
        <taxon>Embryophyta</taxon>
        <taxon>Tracheophyta</taxon>
        <taxon>Spermatophyta</taxon>
        <taxon>Magnoliopsida</taxon>
        <taxon>Liliopsida</taxon>
        <taxon>Poales</taxon>
        <taxon>Poaceae</taxon>
        <taxon>BOP clade</taxon>
        <taxon>Oryzoideae</taxon>
        <taxon>Oryzeae</taxon>
        <taxon>Oryzinae</taxon>
        <taxon>Oryza</taxon>
        <taxon>Oryza sativa</taxon>
    </lineage>
</organism>
<gene>
    <name evidence="3" type="primary">OSJNBa0024K20.17</name>
</gene>
<evidence type="ECO:0000313" key="3">
    <source>
        <dbReference type="EMBL" id="BAD36451.1"/>
    </source>
</evidence>
<sequence length="179" mass="19359">MGPHVSCTFFSSLFSLLSSLLQASGRRRDDGHARMPAAGERRGGAWRQSNEAVAGCGRSRRRASAAAEHGGRAAKRRRATGGADGGEEAGTTTSRVTDMRAAFPWQTWHEAWDKSHMSPSSTALRQTTHSTDAVVFETSHPQPIAYIRLLQNSPIPNPMSSSSHLVSLATYQINKLQTA</sequence>
<proteinExistence type="predicted"/>
<accession>Q69LH9</accession>
<dbReference type="AlphaFoldDB" id="Q69LH9"/>
<feature type="compositionally biased region" description="Basic and acidic residues" evidence="1">
    <location>
        <begin position="26"/>
        <end position="43"/>
    </location>
</feature>
<evidence type="ECO:0000256" key="2">
    <source>
        <dbReference type="SAM" id="SignalP"/>
    </source>
</evidence>
<feature type="region of interest" description="Disordered" evidence="1">
    <location>
        <begin position="25"/>
        <end position="95"/>
    </location>
</feature>
<dbReference type="EMBL" id="AP005837">
    <property type="protein sequence ID" value="BAD36451.1"/>
    <property type="molecule type" value="Genomic_DNA"/>
</dbReference>
<feature type="chain" id="PRO_5004271072" evidence="2">
    <location>
        <begin position="24"/>
        <end position="179"/>
    </location>
</feature>
<keyword evidence="2" id="KW-0732">Signal</keyword>
<name>Q69LH9_ORYSJ</name>
<reference evidence="4" key="1">
    <citation type="journal article" date="2005" name="Nature">
        <title>The map-based sequence of the rice genome.</title>
        <authorList>
            <consortium name="International rice genome sequencing project (IRGSP)"/>
            <person name="Matsumoto T."/>
            <person name="Wu J."/>
            <person name="Kanamori H."/>
            <person name="Katayose Y."/>
            <person name="Fujisawa M."/>
            <person name="Namiki N."/>
            <person name="Mizuno H."/>
            <person name="Yamamoto K."/>
            <person name="Antonio B.A."/>
            <person name="Baba T."/>
            <person name="Sakata K."/>
            <person name="Nagamura Y."/>
            <person name="Aoki H."/>
            <person name="Arikawa K."/>
            <person name="Arita K."/>
            <person name="Bito T."/>
            <person name="Chiden Y."/>
            <person name="Fujitsuka N."/>
            <person name="Fukunaka R."/>
            <person name="Hamada M."/>
            <person name="Harada C."/>
            <person name="Hayashi A."/>
            <person name="Hijishita S."/>
            <person name="Honda M."/>
            <person name="Hosokawa S."/>
            <person name="Ichikawa Y."/>
            <person name="Idonuma A."/>
            <person name="Iijima M."/>
            <person name="Ikeda M."/>
            <person name="Ikeno M."/>
            <person name="Ito K."/>
            <person name="Ito S."/>
            <person name="Ito T."/>
            <person name="Ito Y."/>
            <person name="Ito Y."/>
            <person name="Iwabuchi A."/>
            <person name="Kamiya K."/>
            <person name="Karasawa W."/>
            <person name="Kurita K."/>
            <person name="Katagiri S."/>
            <person name="Kikuta A."/>
            <person name="Kobayashi H."/>
            <person name="Kobayashi N."/>
            <person name="Machita K."/>
            <person name="Maehara T."/>
            <person name="Masukawa M."/>
            <person name="Mizubayashi T."/>
            <person name="Mukai Y."/>
            <person name="Nagasaki H."/>
            <person name="Nagata Y."/>
            <person name="Naito S."/>
            <person name="Nakashima M."/>
            <person name="Nakama Y."/>
            <person name="Nakamichi Y."/>
            <person name="Nakamura M."/>
            <person name="Meguro A."/>
            <person name="Negishi M."/>
            <person name="Ohta I."/>
            <person name="Ohta T."/>
            <person name="Okamoto M."/>
            <person name="Ono N."/>
            <person name="Saji S."/>
            <person name="Sakaguchi M."/>
            <person name="Sakai K."/>
            <person name="Shibata M."/>
            <person name="Shimokawa T."/>
            <person name="Song J."/>
            <person name="Takazaki Y."/>
            <person name="Terasawa K."/>
            <person name="Tsugane M."/>
            <person name="Tsuji K."/>
            <person name="Ueda S."/>
            <person name="Waki K."/>
            <person name="Yamagata H."/>
            <person name="Yamamoto M."/>
            <person name="Yamamoto S."/>
            <person name="Yamane H."/>
            <person name="Yoshiki S."/>
            <person name="Yoshihara R."/>
            <person name="Yukawa K."/>
            <person name="Zhong H."/>
            <person name="Yano M."/>
            <person name="Yuan Q."/>
            <person name="Ouyang S."/>
            <person name="Liu J."/>
            <person name="Jones K.M."/>
            <person name="Gansberger K."/>
            <person name="Moffat K."/>
            <person name="Hill J."/>
            <person name="Bera J."/>
            <person name="Fadrosh D."/>
            <person name="Jin S."/>
            <person name="Johri S."/>
            <person name="Kim M."/>
            <person name="Overton L."/>
            <person name="Reardon M."/>
            <person name="Tsitrin T."/>
            <person name="Vuong H."/>
            <person name="Weaver B."/>
            <person name="Ciecko A."/>
            <person name="Tallon L."/>
            <person name="Jackson J."/>
            <person name="Pai G."/>
            <person name="Aken S.V."/>
            <person name="Utterback T."/>
            <person name="Reidmuller S."/>
            <person name="Feldblyum T."/>
            <person name="Hsiao J."/>
            <person name="Zismann V."/>
            <person name="Iobst S."/>
            <person name="de Vazeille A.R."/>
            <person name="Buell C.R."/>
            <person name="Ying K."/>
            <person name="Li Y."/>
            <person name="Lu T."/>
            <person name="Huang Y."/>
            <person name="Zhao Q."/>
            <person name="Feng Q."/>
            <person name="Zhang L."/>
            <person name="Zhu J."/>
            <person name="Weng Q."/>
            <person name="Mu J."/>
            <person name="Lu Y."/>
            <person name="Fan D."/>
            <person name="Liu Y."/>
            <person name="Guan J."/>
            <person name="Zhang Y."/>
            <person name="Yu S."/>
            <person name="Liu X."/>
            <person name="Zhang Y."/>
            <person name="Hong G."/>
            <person name="Han B."/>
            <person name="Choisne N."/>
            <person name="Demange N."/>
            <person name="Orjeda G."/>
            <person name="Samain S."/>
            <person name="Cattolico L."/>
            <person name="Pelletier E."/>
            <person name="Couloux A."/>
            <person name="Segurens B."/>
            <person name="Wincker P."/>
            <person name="D'Hont A."/>
            <person name="Scarpelli C."/>
            <person name="Weissenbach J."/>
            <person name="Salanoubat M."/>
            <person name="Quetier F."/>
            <person name="Yu Y."/>
            <person name="Kim H.R."/>
            <person name="Rambo T."/>
            <person name="Currie J."/>
            <person name="Collura K."/>
            <person name="Luo M."/>
            <person name="Yang T."/>
            <person name="Ammiraju J.S.S."/>
            <person name="Engler F."/>
            <person name="Soderlund C."/>
            <person name="Wing R.A."/>
            <person name="Palmer L.E."/>
            <person name="de la Bastide M."/>
            <person name="Spiegel L."/>
            <person name="Nascimento L."/>
            <person name="Zutavern T."/>
            <person name="O'Shaughnessy A."/>
            <person name="Dike S."/>
            <person name="Dedhia N."/>
            <person name="Preston R."/>
            <person name="Balija V."/>
            <person name="McCombie W.R."/>
            <person name="Chow T."/>
            <person name="Chen H."/>
            <person name="Chung M."/>
            <person name="Chen C."/>
            <person name="Shaw J."/>
            <person name="Wu H."/>
            <person name="Hsiao K."/>
            <person name="Chao Y."/>
            <person name="Chu M."/>
            <person name="Cheng C."/>
            <person name="Hour A."/>
            <person name="Lee P."/>
            <person name="Lin S."/>
            <person name="Lin Y."/>
            <person name="Liou J."/>
            <person name="Liu S."/>
            <person name="Hsing Y."/>
            <person name="Raghuvanshi S."/>
            <person name="Mohanty A."/>
            <person name="Bharti A.K."/>
            <person name="Gaur A."/>
            <person name="Gupta V."/>
            <person name="Kumar D."/>
            <person name="Ravi V."/>
            <person name="Vij S."/>
            <person name="Kapur A."/>
            <person name="Khurana P."/>
            <person name="Khurana P."/>
            <person name="Khurana J.P."/>
            <person name="Tyagi A.K."/>
            <person name="Gaikwad K."/>
            <person name="Singh A."/>
            <person name="Dalal V."/>
            <person name="Srivastava S."/>
            <person name="Dixit A."/>
            <person name="Pal A.K."/>
            <person name="Ghazi I.A."/>
            <person name="Yadav M."/>
            <person name="Pandit A."/>
            <person name="Bhargava A."/>
            <person name="Sureshbabu K."/>
            <person name="Batra K."/>
            <person name="Sharma T.R."/>
            <person name="Mohapatra T."/>
            <person name="Singh N.K."/>
            <person name="Messing J."/>
            <person name="Nelson A.B."/>
            <person name="Fuks G."/>
            <person name="Kavchok S."/>
            <person name="Keizer G."/>
            <person name="Linton E."/>
            <person name="Llaca V."/>
            <person name="Song R."/>
            <person name="Tanyolac B."/>
            <person name="Young S."/>
            <person name="Ho-Il K."/>
            <person name="Hahn J.H."/>
            <person name="Sangsakoo G."/>
            <person name="Vanavichit A."/>
            <person name="de Mattos Luiz.A.T."/>
            <person name="Zimmer P.D."/>
            <person name="Malone G."/>
            <person name="Dellagostin O."/>
            <person name="de Oliveira A.C."/>
            <person name="Bevan M."/>
            <person name="Bancroft I."/>
            <person name="Minx P."/>
            <person name="Cordum H."/>
            <person name="Wilson R."/>
            <person name="Cheng Z."/>
            <person name="Jin W."/>
            <person name="Jiang J."/>
            <person name="Leong S.A."/>
            <person name="Iwama H."/>
            <person name="Gojobori T."/>
            <person name="Itoh T."/>
            <person name="Niimura Y."/>
            <person name="Fujii Y."/>
            <person name="Habara T."/>
            <person name="Sakai H."/>
            <person name="Sato Y."/>
            <person name="Wilson G."/>
            <person name="Kumar K."/>
            <person name="McCouch S."/>
            <person name="Juretic N."/>
            <person name="Hoen D."/>
            <person name="Wright S."/>
            <person name="Bruskiewich R."/>
            <person name="Bureau T."/>
            <person name="Miyao A."/>
            <person name="Hirochika H."/>
            <person name="Nishikawa T."/>
            <person name="Kadowaki K."/>
            <person name="Sugiura M."/>
            <person name="Burr B."/>
            <person name="Sasaki T."/>
        </authorList>
    </citation>
    <scope>NUCLEOTIDE SEQUENCE [LARGE SCALE GENOMIC DNA]</scope>
    <source>
        <strain evidence="4">cv. Nipponbare</strain>
    </source>
</reference>
<evidence type="ECO:0000313" key="4">
    <source>
        <dbReference type="Proteomes" id="UP000000763"/>
    </source>
</evidence>
<evidence type="ECO:0000256" key="1">
    <source>
        <dbReference type="SAM" id="MobiDB-lite"/>
    </source>
</evidence>